<name>S9TQS0_9TRYP</name>
<dbReference type="InterPro" id="IPR001375">
    <property type="entry name" value="Peptidase_S9_cat"/>
</dbReference>
<dbReference type="InterPro" id="IPR051167">
    <property type="entry name" value="Prolyl_oligopep/macrocyclase"/>
</dbReference>
<dbReference type="SUPFAM" id="SSF50993">
    <property type="entry name" value="Peptidase/esterase 'gauge' domain"/>
    <property type="match status" value="1"/>
</dbReference>
<keyword evidence="5 6" id="KW-0720">Serine protease</keyword>
<dbReference type="EMBL" id="ATMH01009741">
    <property type="protein sequence ID" value="EPY18858.1"/>
    <property type="molecule type" value="Genomic_DNA"/>
</dbReference>
<comment type="catalytic activity">
    <reaction evidence="1">
        <text>Hydrolysis of Pro-|-Xaa &gt;&gt; Ala-|-Xaa in oligopeptides.</text>
        <dbReference type="EC" id="3.4.21.26"/>
    </reaction>
</comment>
<keyword evidence="10" id="KW-1185">Reference proteome</keyword>
<evidence type="ECO:0000256" key="6">
    <source>
        <dbReference type="RuleBase" id="RU368024"/>
    </source>
</evidence>
<dbReference type="PRINTS" id="PR00862">
    <property type="entry name" value="PROLIGOPTASE"/>
</dbReference>
<dbReference type="InterPro" id="IPR023302">
    <property type="entry name" value="Pept_S9A_N"/>
</dbReference>
<dbReference type="FunFam" id="2.130.10.120:FF:000001">
    <property type="entry name" value="Prolyl endopeptidase"/>
    <property type="match status" value="1"/>
</dbReference>
<dbReference type="GO" id="GO:0006508">
    <property type="term" value="P:proteolysis"/>
    <property type="evidence" value="ECO:0007669"/>
    <property type="project" value="UniProtKB-KW"/>
</dbReference>
<dbReference type="Gene3D" id="2.130.10.120">
    <property type="entry name" value="Prolyl oligopeptidase, N-terminal domain"/>
    <property type="match status" value="1"/>
</dbReference>
<gene>
    <name evidence="9" type="ORF">STCU_09741</name>
</gene>
<dbReference type="GO" id="GO:0004252">
    <property type="term" value="F:serine-type endopeptidase activity"/>
    <property type="evidence" value="ECO:0007669"/>
    <property type="project" value="UniProtKB-UniRule"/>
</dbReference>
<evidence type="ECO:0000256" key="3">
    <source>
        <dbReference type="ARBA" id="ARBA00022670"/>
    </source>
</evidence>
<dbReference type="PROSITE" id="PS00708">
    <property type="entry name" value="PRO_ENDOPEP_SER"/>
    <property type="match status" value="1"/>
</dbReference>
<dbReference type="InterPro" id="IPR002470">
    <property type="entry name" value="Peptidase_S9A"/>
</dbReference>
<dbReference type="GO" id="GO:0005829">
    <property type="term" value="C:cytosol"/>
    <property type="evidence" value="ECO:0007669"/>
    <property type="project" value="TreeGrafter"/>
</dbReference>
<organism evidence="9 10">
    <name type="scientific">Strigomonas culicis</name>
    <dbReference type="NCBI Taxonomy" id="28005"/>
    <lineage>
        <taxon>Eukaryota</taxon>
        <taxon>Discoba</taxon>
        <taxon>Euglenozoa</taxon>
        <taxon>Kinetoplastea</taxon>
        <taxon>Metakinetoplastina</taxon>
        <taxon>Trypanosomatida</taxon>
        <taxon>Trypanosomatidae</taxon>
        <taxon>Strigomonadinae</taxon>
        <taxon>Strigomonas</taxon>
    </lineage>
</organism>
<dbReference type="Gene3D" id="3.40.50.1820">
    <property type="entry name" value="alpha/beta hydrolase"/>
    <property type="match status" value="1"/>
</dbReference>
<keyword evidence="4 6" id="KW-0378">Hydrolase</keyword>
<dbReference type="PANTHER" id="PTHR42881:SF2">
    <property type="entry name" value="PROLYL ENDOPEPTIDASE"/>
    <property type="match status" value="1"/>
</dbReference>
<feature type="domain" description="Peptidase S9 prolyl oligopeptidase catalytic" evidence="7">
    <location>
        <begin position="485"/>
        <end position="695"/>
    </location>
</feature>
<dbReference type="OrthoDB" id="248387at2759"/>
<evidence type="ECO:0000256" key="1">
    <source>
        <dbReference type="ARBA" id="ARBA00001070"/>
    </source>
</evidence>
<evidence type="ECO:0000259" key="7">
    <source>
        <dbReference type="Pfam" id="PF00326"/>
    </source>
</evidence>
<keyword evidence="3 6" id="KW-0645">Protease</keyword>
<dbReference type="GO" id="GO:0070012">
    <property type="term" value="F:oligopeptidase activity"/>
    <property type="evidence" value="ECO:0007669"/>
    <property type="project" value="TreeGrafter"/>
</dbReference>
<evidence type="ECO:0000256" key="4">
    <source>
        <dbReference type="ARBA" id="ARBA00022801"/>
    </source>
</evidence>
<accession>S9TQS0</accession>
<evidence type="ECO:0000313" key="9">
    <source>
        <dbReference type="EMBL" id="EPY18858.1"/>
    </source>
</evidence>
<evidence type="ECO:0000313" key="10">
    <source>
        <dbReference type="Proteomes" id="UP000015354"/>
    </source>
</evidence>
<comment type="similarity">
    <text evidence="2 6">Belongs to the peptidase S9A family.</text>
</comment>
<dbReference type="InterPro" id="IPR002471">
    <property type="entry name" value="Pept_S9_AS"/>
</dbReference>
<dbReference type="InterPro" id="IPR029058">
    <property type="entry name" value="AB_hydrolase_fold"/>
</dbReference>
<dbReference type="PANTHER" id="PTHR42881">
    <property type="entry name" value="PROLYL ENDOPEPTIDASE"/>
    <property type="match status" value="1"/>
</dbReference>
<dbReference type="Proteomes" id="UP000015354">
    <property type="component" value="Unassembled WGS sequence"/>
</dbReference>
<evidence type="ECO:0000256" key="2">
    <source>
        <dbReference type="ARBA" id="ARBA00005228"/>
    </source>
</evidence>
<protein>
    <recommendedName>
        <fullName evidence="6">Prolyl endopeptidase</fullName>
        <ecNumber evidence="6">3.4.21.-</ecNumber>
    </recommendedName>
</protein>
<reference evidence="9 10" key="1">
    <citation type="journal article" date="2013" name="PLoS ONE">
        <title>Predicting the Proteins of Angomonas deanei, Strigomonas culicis and Their Respective Endosymbionts Reveals New Aspects of the Trypanosomatidae Family.</title>
        <authorList>
            <person name="Motta M.C."/>
            <person name="Martins A.C."/>
            <person name="de Souza S.S."/>
            <person name="Catta-Preta C.M."/>
            <person name="Silva R."/>
            <person name="Klein C.C."/>
            <person name="de Almeida L.G."/>
            <person name="de Lima Cunha O."/>
            <person name="Ciapina L.P."/>
            <person name="Brocchi M."/>
            <person name="Colabardini A.C."/>
            <person name="de Araujo Lima B."/>
            <person name="Machado C.R."/>
            <person name="de Almeida Soares C.M."/>
            <person name="Probst C.M."/>
            <person name="de Menezes C.B."/>
            <person name="Thompson C.E."/>
            <person name="Bartholomeu D.C."/>
            <person name="Gradia D.F."/>
            <person name="Pavoni D.P."/>
            <person name="Grisard E.C."/>
            <person name="Fantinatti-Garboggini F."/>
            <person name="Marchini F.K."/>
            <person name="Rodrigues-Luiz G.F."/>
            <person name="Wagner G."/>
            <person name="Goldman G.H."/>
            <person name="Fietto J.L."/>
            <person name="Elias M.C."/>
            <person name="Goldman M.H."/>
            <person name="Sagot M.F."/>
            <person name="Pereira M."/>
            <person name="Stoco P.H."/>
            <person name="de Mendonca-Neto R.P."/>
            <person name="Teixeira S.M."/>
            <person name="Maciel T.E."/>
            <person name="de Oliveira Mendes T.A."/>
            <person name="Urmenyi T.P."/>
            <person name="de Souza W."/>
            <person name="Schenkman S."/>
            <person name="de Vasconcelos A.T."/>
        </authorList>
    </citation>
    <scope>NUCLEOTIDE SEQUENCE [LARGE SCALE GENOMIC DNA]</scope>
</reference>
<dbReference type="Pfam" id="PF00326">
    <property type="entry name" value="Peptidase_S9"/>
    <property type="match status" value="1"/>
</dbReference>
<dbReference type="AlphaFoldDB" id="S9TQS0"/>
<evidence type="ECO:0000256" key="5">
    <source>
        <dbReference type="ARBA" id="ARBA00022825"/>
    </source>
</evidence>
<feature type="domain" description="Peptidase S9A N-terminal" evidence="8">
    <location>
        <begin position="9"/>
        <end position="419"/>
    </location>
</feature>
<sequence length="700" mass="78182">MSLKRILYPAVRRSSAAYTLHGRTIPEPYDYLENPAAEETKAFVQAQNDLFESYMQPAASIRDKVAERVRVTLDYPRTECPGLHGGKYYYKFNSGLQNQSVIMRTQALDRLEEAEVFLDPNTLSSDGTSAVRDSEWSKDERLLAYAVSEKGSDWMHIRVRDATTKEDLPDVVHWVKFSRIAWWRNEGFFYTRYAALAEGVDKGAETDSATDAHVCFHRIGTTQDSDIEVFRVPEHPNWILEAEVSDCQAYLIVTISDGCEPNNLIWIAPLPSATDDLKKPLSFLKLVDTFEGSYEYLGNDGETLFFTCTKDAPRKKVISIHLPTKEVTEIVPERTSVLNHAVLVRDTLLLVYLEDVKDVVYYCHLASPLDVRQLPLPIGSIHDYSCERSHDFVSLKLTSFLLPGRTYTLDIRDPEGTLRVFVDDVVKGLDPSDFVTEQVFYESGDVKIPMFIVHRKGAVTSSSPVLLYGYGGFNISLSPYFAAPRTVFLQHFDGVFAIANIRGGGEYGQAWHDGGRRAQKQNCFTDFVNAAKYLHAHEIGSPATTAIMGGSNGGLLVAACANQAPAEFRCVVCQVGVLDMYKFHKFTIGHAWTSDYGNPDVKEDFEVVEKYSPLHNVRASPDYPAVLVVTGDHDDRVVPLHSLKYVAALQHTNPTEGGPFLARIEVSAGHGAGKPTSKIVREAADIYTFISKHIGAVWHD</sequence>
<dbReference type="EC" id="3.4.21.-" evidence="6"/>
<dbReference type="FunFam" id="3.40.50.1820:FF:000005">
    <property type="entry name" value="Prolyl endopeptidase"/>
    <property type="match status" value="1"/>
</dbReference>
<dbReference type="SUPFAM" id="SSF53474">
    <property type="entry name" value="alpha/beta-Hydrolases"/>
    <property type="match status" value="1"/>
</dbReference>
<proteinExistence type="inferred from homology"/>
<comment type="caution">
    <text evidence="9">The sequence shown here is derived from an EMBL/GenBank/DDBJ whole genome shotgun (WGS) entry which is preliminary data.</text>
</comment>
<evidence type="ECO:0000259" key="8">
    <source>
        <dbReference type="Pfam" id="PF02897"/>
    </source>
</evidence>
<dbReference type="Pfam" id="PF02897">
    <property type="entry name" value="Peptidase_S9_N"/>
    <property type="match status" value="1"/>
</dbReference>